<evidence type="ECO:0000313" key="2">
    <source>
        <dbReference type="EMBL" id="BEG99591.1"/>
    </source>
</evidence>
<proteinExistence type="predicted"/>
<sequence length="139" mass="15700">MKNLIILFIMGLCVACSATQGSHNFSINRESTSLYKIKKIKNEKSFYTIYAVRNDSTFKIISYADNTTVFDCEKIKVGHSYILNLKAVFPPDSLFGKAVIPNLGIRGYSVNNTKMAFIEDKSHNKIYTALNLNGLYIKK</sequence>
<feature type="signal peptide" evidence="1">
    <location>
        <begin position="1"/>
        <end position="18"/>
    </location>
</feature>
<evidence type="ECO:0008006" key="4">
    <source>
        <dbReference type="Google" id="ProtNLM"/>
    </source>
</evidence>
<keyword evidence="3" id="KW-1185">Reference proteome</keyword>
<evidence type="ECO:0000313" key="3">
    <source>
        <dbReference type="Proteomes" id="UP001496674"/>
    </source>
</evidence>
<name>A0ABM8ID78_9BACE</name>
<feature type="chain" id="PRO_5047514051" description="Lipoprotein" evidence="1">
    <location>
        <begin position="19"/>
        <end position="139"/>
    </location>
</feature>
<dbReference type="Proteomes" id="UP001496674">
    <property type="component" value="Chromosome"/>
</dbReference>
<dbReference type="EMBL" id="AP028055">
    <property type="protein sequence ID" value="BEG99591.1"/>
    <property type="molecule type" value="Genomic_DNA"/>
</dbReference>
<accession>A0ABM8ID78</accession>
<protein>
    <recommendedName>
        <fullName evidence="4">Lipoprotein</fullName>
    </recommendedName>
</protein>
<dbReference type="RefSeq" id="WP_353330263.1">
    <property type="nucleotide sequence ID" value="NZ_AP028055.1"/>
</dbReference>
<reference evidence="2 3" key="1">
    <citation type="submission" date="2023-04" db="EMBL/GenBank/DDBJ databases">
        <title>Draft genome sequence of acteroides sedimenti strain YN3PY1.</title>
        <authorList>
            <person name="Yoshida N."/>
        </authorList>
    </citation>
    <scope>NUCLEOTIDE SEQUENCE [LARGE SCALE GENOMIC DNA]</scope>
    <source>
        <strain evidence="2 3">YN3PY1</strain>
    </source>
</reference>
<evidence type="ECO:0000256" key="1">
    <source>
        <dbReference type="SAM" id="SignalP"/>
    </source>
</evidence>
<gene>
    <name evidence="2" type="ORF">BSYN_18560</name>
</gene>
<keyword evidence="1" id="KW-0732">Signal</keyword>
<organism evidence="2 3">
    <name type="scientific">Bacteroides sedimenti</name>
    <dbReference type="NCBI Taxonomy" id="2136147"/>
    <lineage>
        <taxon>Bacteria</taxon>
        <taxon>Pseudomonadati</taxon>
        <taxon>Bacteroidota</taxon>
        <taxon>Bacteroidia</taxon>
        <taxon>Bacteroidales</taxon>
        <taxon>Bacteroidaceae</taxon>
        <taxon>Bacteroides</taxon>
    </lineage>
</organism>